<evidence type="ECO:0000313" key="2">
    <source>
        <dbReference type="EMBL" id="MFC6441488.1"/>
    </source>
</evidence>
<reference evidence="3" key="1">
    <citation type="journal article" date="2019" name="Int. J. Syst. Evol. Microbiol.">
        <title>The Global Catalogue of Microorganisms (GCM) 10K type strain sequencing project: providing services to taxonomists for standard genome sequencing and annotation.</title>
        <authorList>
            <consortium name="The Broad Institute Genomics Platform"/>
            <consortium name="The Broad Institute Genome Sequencing Center for Infectious Disease"/>
            <person name="Wu L."/>
            <person name="Ma J."/>
        </authorList>
    </citation>
    <scope>NUCLEOTIDE SEQUENCE [LARGE SCALE GENOMIC DNA]</scope>
    <source>
        <strain evidence="3">CGMCC 1.16031</strain>
    </source>
</reference>
<sequence length="180" mass="19636">MLQAANCGVLVIDIQGRLAELVVNSHQVIQRTATLIKVAQLLDLPVITVQQTPEKLGETVPEIANLLYAPIFAKHTFSALGDEEILHAIKSSGITQWLVCGIETHICVYQTVSDLLKLGKKVQLVSDVCSSRESANRDLALEKMLRAGAELTSVEMAIYELIGDSHAPVFRQILPLVKAL</sequence>
<gene>
    <name evidence="2" type="ORF">ACFP85_15145</name>
</gene>
<dbReference type="EMBL" id="JBHSUS010000001">
    <property type="protein sequence ID" value="MFC6441488.1"/>
    <property type="molecule type" value="Genomic_DNA"/>
</dbReference>
<accession>A0ABW1XNJ8</accession>
<proteinExistence type="predicted"/>
<dbReference type="Gene3D" id="3.40.50.850">
    <property type="entry name" value="Isochorismatase-like"/>
    <property type="match status" value="1"/>
</dbReference>
<evidence type="ECO:0000313" key="3">
    <source>
        <dbReference type="Proteomes" id="UP001596364"/>
    </source>
</evidence>
<dbReference type="InterPro" id="IPR036380">
    <property type="entry name" value="Isochorismatase-like_sf"/>
</dbReference>
<dbReference type="SUPFAM" id="SSF52499">
    <property type="entry name" value="Isochorismatase-like hydrolases"/>
    <property type="match status" value="1"/>
</dbReference>
<name>A0ABW1XNJ8_9ALTE</name>
<protein>
    <submittedName>
        <fullName evidence="2">Isochorismatase family protein</fullName>
    </submittedName>
</protein>
<feature type="domain" description="Isochorismatase-like" evidence="1">
    <location>
        <begin position="9"/>
        <end position="155"/>
    </location>
</feature>
<dbReference type="InterPro" id="IPR050993">
    <property type="entry name" value="Isochorismatase_domain"/>
</dbReference>
<keyword evidence="3" id="KW-1185">Reference proteome</keyword>
<dbReference type="InterPro" id="IPR000868">
    <property type="entry name" value="Isochorismatase-like_dom"/>
</dbReference>
<comment type="caution">
    <text evidence="2">The sequence shown here is derived from an EMBL/GenBank/DDBJ whole genome shotgun (WGS) entry which is preliminary data.</text>
</comment>
<dbReference type="RefSeq" id="WP_131257750.1">
    <property type="nucleotide sequence ID" value="NZ_JBHSUS010000001.1"/>
</dbReference>
<evidence type="ECO:0000259" key="1">
    <source>
        <dbReference type="Pfam" id="PF00857"/>
    </source>
</evidence>
<dbReference type="PANTHER" id="PTHR14119:SF3">
    <property type="entry name" value="ISOCHORISMATASE DOMAIN-CONTAINING PROTEIN 2"/>
    <property type="match status" value="1"/>
</dbReference>
<dbReference type="Pfam" id="PF00857">
    <property type="entry name" value="Isochorismatase"/>
    <property type="match status" value="1"/>
</dbReference>
<dbReference type="Proteomes" id="UP001596364">
    <property type="component" value="Unassembled WGS sequence"/>
</dbReference>
<dbReference type="PANTHER" id="PTHR14119">
    <property type="entry name" value="HYDROLASE"/>
    <property type="match status" value="1"/>
</dbReference>
<organism evidence="2 3">
    <name type="scientific">Pseudobowmanella zhangzhouensis</name>
    <dbReference type="NCBI Taxonomy" id="1537679"/>
    <lineage>
        <taxon>Bacteria</taxon>
        <taxon>Pseudomonadati</taxon>
        <taxon>Pseudomonadota</taxon>
        <taxon>Gammaproteobacteria</taxon>
        <taxon>Alteromonadales</taxon>
        <taxon>Alteromonadaceae</taxon>
    </lineage>
</organism>